<reference evidence="13 14" key="1">
    <citation type="submission" date="2014-06" db="EMBL/GenBank/DDBJ databases">
        <title>Evolutionary Origins and Diversification of the Mycorrhizal Mutualists.</title>
        <authorList>
            <consortium name="DOE Joint Genome Institute"/>
            <consortium name="Mycorrhizal Genomics Consortium"/>
            <person name="Kohler A."/>
            <person name="Kuo A."/>
            <person name="Nagy L.G."/>
            <person name="Floudas D."/>
            <person name="Copeland A."/>
            <person name="Barry K.W."/>
            <person name="Cichocki N."/>
            <person name="Veneault-Fourrey C."/>
            <person name="LaButti K."/>
            <person name="Lindquist E.A."/>
            <person name="Lipzen A."/>
            <person name="Lundell T."/>
            <person name="Morin E."/>
            <person name="Murat C."/>
            <person name="Riley R."/>
            <person name="Ohm R."/>
            <person name="Sun H."/>
            <person name="Tunlid A."/>
            <person name="Henrissat B."/>
            <person name="Grigoriev I.V."/>
            <person name="Hibbett D.S."/>
            <person name="Martin F."/>
        </authorList>
    </citation>
    <scope>NUCLEOTIDE SEQUENCE [LARGE SCALE GENOMIC DNA]</scope>
    <source>
        <strain evidence="13 14">SS14</strain>
    </source>
</reference>
<dbReference type="FunFam" id="3.20.20.140:FF:000017">
    <property type="entry name" value="Adenosine deaminase 2"/>
    <property type="match status" value="1"/>
</dbReference>
<dbReference type="InterPro" id="IPR006331">
    <property type="entry name" value="ADGF"/>
</dbReference>
<dbReference type="GO" id="GO:0005615">
    <property type="term" value="C:extracellular space"/>
    <property type="evidence" value="ECO:0007669"/>
    <property type="project" value="InterPro"/>
</dbReference>
<evidence type="ECO:0000256" key="5">
    <source>
        <dbReference type="ARBA" id="ARBA00018099"/>
    </source>
</evidence>
<feature type="domain" description="Adenosine deaminase" evidence="12">
    <location>
        <begin position="201"/>
        <end position="510"/>
    </location>
</feature>
<keyword evidence="6" id="KW-0964">Secreted</keyword>
<dbReference type="Gene3D" id="3.20.20.140">
    <property type="entry name" value="Metal-dependent hydrolases"/>
    <property type="match status" value="1"/>
</dbReference>
<comment type="cofactor">
    <cofactor evidence="1">
        <name>Zn(2+)</name>
        <dbReference type="ChEBI" id="CHEBI:29105"/>
    </cofactor>
</comment>
<dbReference type="Pfam" id="PF00962">
    <property type="entry name" value="A_deaminase"/>
    <property type="match status" value="1"/>
</dbReference>
<dbReference type="GO" id="GO:0004000">
    <property type="term" value="F:adenosine deaminase activity"/>
    <property type="evidence" value="ECO:0007669"/>
    <property type="project" value="InterPro"/>
</dbReference>
<evidence type="ECO:0000256" key="2">
    <source>
        <dbReference type="ARBA" id="ARBA00004613"/>
    </source>
</evidence>
<evidence type="ECO:0000256" key="9">
    <source>
        <dbReference type="ARBA" id="ARBA00022801"/>
    </source>
</evidence>
<sequence>MALDAYWASRTSLIAEERSLRRDTAYIANLTESEKKAEETIRKIRATEAKTIWSVEHEEIPALFPGMEFLTARKLIEETQLFKILRKMPKGGLLHAHFDATVDTEVLFRIALKHPAIHVRVSGPLAADTASRPLPEFRALPVSQFGIAADIASSDYVGGTWIPLREARDRCSLGSEVFDDWVIGSMRINPTEAYKTHNSVTKIWQKFLSTFMVSKGLILFRPVYEEYVYEFLRSSIEDGIMYVEARINFRFKCLQRTMIGDDGEDNVDHAQWVEIFGQVTDRIMQELKEQGREDEFYGARIIYTAVRFISKKELEWYLEDCIALKQKFPHIIAGFDLVGDENVQHPLIYYAEPLLRFKERTKELGLDIPFIFHAGETLGDGDHVDQNLFDAILLGTKRIGHGFSMAKHPLLMKICRERGIPLEVCPISNEILRLTSSMPMHPLPIFFNNGVPIALSSDDPAVFGNLILSYDYYQVLVSSEVSGLITLAVTARDSIQFSTLEDSEKQELLQIWERRWKAFVEEICTLTP</sequence>
<dbReference type="GO" id="GO:0046872">
    <property type="term" value="F:metal ion binding"/>
    <property type="evidence" value="ECO:0007669"/>
    <property type="project" value="UniProtKB-KW"/>
</dbReference>
<comment type="catalytic activity">
    <reaction evidence="11">
        <text>adenosine + H2O + H(+) = inosine + NH4(+)</text>
        <dbReference type="Rhea" id="RHEA:24408"/>
        <dbReference type="ChEBI" id="CHEBI:15377"/>
        <dbReference type="ChEBI" id="CHEBI:15378"/>
        <dbReference type="ChEBI" id="CHEBI:16335"/>
        <dbReference type="ChEBI" id="CHEBI:17596"/>
        <dbReference type="ChEBI" id="CHEBI:28938"/>
        <dbReference type="EC" id="3.5.4.4"/>
    </reaction>
</comment>
<organism evidence="13 14">
    <name type="scientific">Sphaerobolus stellatus (strain SS14)</name>
    <dbReference type="NCBI Taxonomy" id="990650"/>
    <lineage>
        <taxon>Eukaryota</taxon>
        <taxon>Fungi</taxon>
        <taxon>Dikarya</taxon>
        <taxon>Basidiomycota</taxon>
        <taxon>Agaricomycotina</taxon>
        <taxon>Agaricomycetes</taxon>
        <taxon>Phallomycetidae</taxon>
        <taxon>Geastrales</taxon>
        <taxon>Sphaerobolaceae</taxon>
        <taxon>Sphaerobolus</taxon>
    </lineage>
</organism>
<keyword evidence="10" id="KW-0862">Zinc</keyword>
<proteinExistence type="inferred from homology"/>
<dbReference type="GO" id="GO:0009168">
    <property type="term" value="P:purine ribonucleoside monophosphate biosynthetic process"/>
    <property type="evidence" value="ECO:0007669"/>
    <property type="project" value="InterPro"/>
</dbReference>
<dbReference type="PROSITE" id="PS00485">
    <property type="entry name" value="A_DEAMINASE"/>
    <property type="match status" value="1"/>
</dbReference>
<dbReference type="InterPro" id="IPR001365">
    <property type="entry name" value="A_deaminase_dom"/>
</dbReference>
<dbReference type="PANTHER" id="PTHR11409">
    <property type="entry name" value="ADENOSINE DEAMINASE"/>
    <property type="match status" value="1"/>
</dbReference>
<dbReference type="GO" id="GO:0006154">
    <property type="term" value="P:adenosine catabolic process"/>
    <property type="evidence" value="ECO:0007669"/>
    <property type="project" value="InterPro"/>
</dbReference>
<dbReference type="GO" id="GO:0046103">
    <property type="term" value="P:inosine biosynthetic process"/>
    <property type="evidence" value="ECO:0007669"/>
    <property type="project" value="TreeGrafter"/>
</dbReference>
<evidence type="ECO:0000256" key="1">
    <source>
        <dbReference type="ARBA" id="ARBA00001947"/>
    </source>
</evidence>
<dbReference type="EC" id="3.5.4.4" evidence="4"/>
<dbReference type="OrthoDB" id="7202371at2759"/>
<evidence type="ECO:0000256" key="8">
    <source>
        <dbReference type="ARBA" id="ARBA00022729"/>
    </source>
</evidence>
<dbReference type="InterPro" id="IPR006330">
    <property type="entry name" value="Ado/ade_deaminase"/>
</dbReference>
<dbReference type="HOGENOM" id="CLU_022829_2_0_1"/>
<evidence type="ECO:0000256" key="6">
    <source>
        <dbReference type="ARBA" id="ARBA00022525"/>
    </source>
</evidence>
<dbReference type="PANTHER" id="PTHR11409:SF39">
    <property type="entry name" value="ADENOSINE DEAMINASE 2"/>
    <property type="match status" value="1"/>
</dbReference>
<evidence type="ECO:0000259" key="12">
    <source>
        <dbReference type="Pfam" id="PF00962"/>
    </source>
</evidence>
<accession>A0A0C9VEE8</accession>
<name>A0A0C9VEE8_SPHS4</name>
<dbReference type="SUPFAM" id="SSF51556">
    <property type="entry name" value="Metallo-dependent hydrolases"/>
    <property type="match status" value="1"/>
</dbReference>
<dbReference type="AlphaFoldDB" id="A0A0C9VEE8"/>
<evidence type="ECO:0000256" key="11">
    <source>
        <dbReference type="ARBA" id="ARBA00047764"/>
    </source>
</evidence>
<evidence type="ECO:0000313" key="14">
    <source>
        <dbReference type="Proteomes" id="UP000054279"/>
    </source>
</evidence>
<dbReference type="Proteomes" id="UP000054279">
    <property type="component" value="Unassembled WGS sequence"/>
</dbReference>
<dbReference type="InterPro" id="IPR006650">
    <property type="entry name" value="A/AMP_deam_AS"/>
</dbReference>
<dbReference type="NCBIfam" id="TIGR01431">
    <property type="entry name" value="adm_rel"/>
    <property type="match status" value="1"/>
</dbReference>
<evidence type="ECO:0000256" key="10">
    <source>
        <dbReference type="ARBA" id="ARBA00022833"/>
    </source>
</evidence>
<keyword evidence="8" id="KW-0732">Signal</keyword>
<comment type="similarity">
    <text evidence="3">Belongs to the metallo-dependent hydrolases superfamily. Adenosine and AMP deaminases family. ADGF subfamily.</text>
</comment>
<comment type="subcellular location">
    <subcellularLocation>
        <location evidence="2">Secreted</location>
    </subcellularLocation>
</comment>
<gene>
    <name evidence="13" type="ORF">M422DRAFT_180286</name>
</gene>
<evidence type="ECO:0000256" key="7">
    <source>
        <dbReference type="ARBA" id="ARBA00022723"/>
    </source>
</evidence>
<evidence type="ECO:0000256" key="3">
    <source>
        <dbReference type="ARBA" id="ARBA00006083"/>
    </source>
</evidence>
<keyword evidence="9" id="KW-0378">Hydrolase</keyword>
<dbReference type="InterPro" id="IPR032466">
    <property type="entry name" value="Metal_Hydrolase"/>
</dbReference>
<dbReference type="EMBL" id="KN837185">
    <property type="protein sequence ID" value="KIJ35791.1"/>
    <property type="molecule type" value="Genomic_DNA"/>
</dbReference>
<evidence type="ECO:0000256" key="4">
    <source>
        <dbReference type="ARBA" id="ARBA00012784"/>
    </source>
</evidence>
<keyword evidence="14" id="KW-1185">Reference proteome</keyword>
<keyword evidence="7" id="KW-0479">Metal-binding</keyword>
<protein>
    <recommendedName>
        <fullName evidence="5">Adenosine deaminase</fullName>
        <ecNumber evidence="4">3.5.4.4</ecNumber>
    </recommendedName>
</protein>
<evidence type="ECO:0000313" key="13">
    <source>
        <dbReference type="EMBL" id="KIJ35791.1"/>
    </source>
</evidence>